<dbReference type="STRING" id="97972.A0A2V1E0I8"/>
<dbReference type="Pfam" id="PF25534">
    <property type="entry name" value="DUF7918"/>
    <property type="match status" value="1"/>
</dbReference>
<evidence type="ECO:0000256" key="1">
    <source>
        <dbReference type="SAM" id="MobiDB-lite"/>
    </source>
</evidence>
<sequence length="426" mass="47829">MPVYRGIAITLHSQFNIDIFPEFPARPQAFYAERGIAKKVPELFDEASSTANVFVPVFPGSQFWIAYAVRPPVPEDQQFFFKLFINGAHIVSWATGKDEDWKGKTMFALYERDDGDGKKRVEKRALCFTPPDGGYGQEWTDIVDPFDESAMIEIRVFRAHGKKRVERNVVQFEKSEYAKQVRGVNLVNAGRAGAEHPKRFYKVALIDPTDKPFATFRYYYRTWNQLYQLELVDEESDFGGTELSIIEPETVEGGNNEVKGQDALCVENDIGDGPSTPHRNQVDSAHRTSEQAGDQEPQRLSYECTPPRFHNNRPCAPPPVQIESSKHSPRRLLAMEKKDVVAEQTSHQAQVDYPVDEWTVRTPSPIKSLREGISTPPLTSRSSLSASGIISAIANTWRRRGAASSESSVNGGSRNASRNGSRNASR</sequence>
<accession>A0A2V1E0I8</accession>
<reference evidence="3 4" key="1">
    <citation type="journal article" date="2018" name="Sci. Rep.">
        <title>Comparative genomics provides insights into the lifestyle and reveals functional heterogeneity of dark septate endophytic fungi.</title>
        <authorList>
            <person name="Knapp D.G."/>
            <person name="Nemeth J.B."/>
            <person name="Barry K."/>
            <person name="Hainaut M."/>
            <person name="Henrissat B."/>
            <person name="Johnson J."/>
            <person name="Kuo A."/>
            <person name="Lim J.H.P."/>
            <person name="Lipzen A."/>
            <person name="Nolan M."/>
            <person name="Ohm R.A."/>
            <person name="Tamas L."/>
            <person name="Grigoriev I.V."/>
            <person name="Spatafora J.W."/>
            <person name="Nagy L.G."/>
            <person name="Kovacs G.M."/>
        </authorList>
    </citation>
    <scope>NUCLEOTIDE SEQUENCE [LARGE SCALE GENOMIC DNA]</scope>
    <source>
        <strain evidence="3 4">DSE2036</strain>
    </source>
</reference>
<feature type="compositionally biased region" description="Basic and acidic residues" evidence="1">
    <location>
        <begin position="280"/>
        <end position="289"/>
    </location>
</feature>
<organism evidence="3 4">
    <name type="scientific">Periconia macrospinosa</name>
    <dbReference type="NCBI Taxonomy" id="97972"/>
    <lineage>
        <taxon>Eukaryota</taxon>
        <taxon>Fungi</taxon>
        <taxon>Dikarya</taxon>
        <taxon>Ascomycota</taxon>
        <taxon>Pezizomycotina</taxon>
        <taxon>Dothideomycetes</taxon>
        <taxon>Pleosporomycetidae</taxon>
        <taxon>Pleosporales</taxon>
        <taxon>Massarineae</taxon>
        <taxon>Periconiaceae</taxon>
        <taxon>Periconia</taxon>
    </lineage>
</organism>
<feature type="region of interest" description="Disordered" evidence="1">
    <location>
        <begin position="266"/>
        <end position="302"/>
    </location>
</feature>
<evidence type="ECO:0000259" key="2">
    <source>
        <dbReference type="Pfam" id="PF25534"/>
    </source>
</evidence>
<keyword evidence="4" id="KW-1185">Reference proteome</keyword>
<feature type="compositionally biased region" description="Polar residues" evidence="1">
    <location>
        <begin position="404"/>
        <end position="426"/>
    </location>
</feature>
<dbReference type="OrthoDB" id="436496at2759"/>
<dbReference type="InterPro" id="IPR057678">
    <property type="entry name" value="DUF7918"/>
</dbReference>
<protein>
    <recommendedName>
        <fullName evidence="2">DUF7918 domain-containing protein</fullName>
    </recommendedName>
</protein>
<dbReference type="Proteomes" id="UP000244855">
    <property type="component" value="Unassembled WGS sequence"/>
</dbReference>
<feature type="region of interest" description="Disordered" evidence="1">
    <location>
        <begin position="367"/>
        <end position="386"/>
    </location>
</feature>
<dbReference type="EMBL" id="KZ805325">
    <property type="protein sequence ID" value="PVI04027.1"/>
    <property type="molecule type" value="Genomic_DNA"/>
</dbReference>
<feature type="region of interest" description="Disordered" evidence="1">
    <location>
        <begin position="398"/>
        <end position="426"/>
    </location>
</feature>
<feature type="domain" description="DUF7918" evidence="2">
    <location>
        <begin position="45"/>
        <end position="232"/>
    </location>
</feature>
<feature type="compositionally biased region" description="Low complexity" evidence="1">
    <location>
        <begin position="373"/>
        <end position="386"/>
    </location>
</feature>
<name>A0A2V1E0I8_9PLEO</name>
<proteinExistence type="predicted"/>
<evidence type="ECO:0000313" key="4">
    <source>
        <dbReference type="Proteomes" id="UP000244855"/>
    </source>
</evidence>
<gene>
    <name evidence="3" type="ORF">DM02DRAFT_669400</name>
</gene>
<dbReference type="AlphaFoldDB" id="A0A2V1E0I8"/>
<evidence type="ECO:0000313" key="3">
    <source>
        <dbReference type="EMBL" id="PVI04027.1"/>
    </source>
</evidence>